<organism evidence="2 3">
    <name type="scientific">Chryseobacterium pennae</name>
    <dbReference type="NCBI Taxonomy" id="2258962"/>
    <lineage>
        <taxon>Bacteria</taxon>
        <taxon>Pseudomonadati</taxon>
        <taxon>Bacteroidota</taxon>
        <taxon>Flavobacteriia</taxon>
        <taxon>Flavobacteriales</taxon>
        <taxon>Weeksellaceae</taxon>
        <taxon>Chryseobacterium group</taxon>
        <taxon>Chryseobacterium</taxon>
    </lineage>
</organism>
<feature type="domain" description="HTH araC/xylS-type" evidence="1">
    <location>
        <begin position="151"/>
        <end position="250"/>
    </location>
</feature>
<evidence type="ECO:0000259" key="1">
    <source>
        <dbReference type="PROSITE" id="PS01124"/>
    </source>
</evidence>
<comment type="caution">
    <text evidence="2">The sequence shown here is derived from an EMBL/GenBank/DDBJ whole genome shotgun (WGS) entry which is preliminary data.</text>
</comment>
<protein>
    <recommendedName>
        <fullName evidence="1">HTH araC/xylS-type domain-containing protein</fullName>
    </recommendedName>
</protein>
<proteinExistence type="predicted"/>
<sequence>MNLYLISYLDSMIEHNIAIFCKLNFVKSAVYLSDLSQLSFRLKSLADFYFKFFHQINFLSVGVFMVDYIFESDLGDSNFSDIRIQKVIRQLTEKDLGSNDVLPVHIRYSDSDEIHLIAGVIKLENKKIVFMHLVDLHIPKNVIMAMPNDVSYVREILESYDPDNKQSLRDLVARKGFYYNQFQKDCKTYFGDTFYSFLLKKKMMDSVADIIFTKMSLKEIAFKNKFVDYPNMYKIFLKHSVALPSIPRLAHL</sequence>
<dbReference type="InterPro" id="IPR018060">
    <property type="entry name" value="HTH_AraC"/>
</dbReference>
<dbReference type="PROSITE" id="PS01124">
    <property type="entry name" value="HTH_ARAC_FAMILY_2"/>
    <property type="match status" value="1"/>
</dbReference>
<evidence type="ECO:0000313" key="3">
    <source>
        <dbReference type="Proteomes" id="UP000256686"/>
    </source>
</evidence>
<dbReference type="GO" id="GO:0003700">
    <property type="term" value="F:DNA-binding transcription factor activity"/>
    <property type="evidence" value="ECO:0007669"/>
    <property type="project" value="InterPro"/>
</dbReference>
<evidence type="ECO:0000313" key="2">
    <source>
        <dbReference type="EMBL" id="REC61835.1"/>
    </source>
</evidence>
<dbReference type="Gene3D" id="1.10.10.60">
    <property type="entry name" value="Homeodomain-like"/>
    <property type="match status" value="1"/>
</dbReference>
<dbReference type="GO" id="GO:0043565">
    <property type="term" value="F:sequence-specific DNA binding"/>
    <property type="evidence" value="ECO:0007669"/>
    <property type="project" value="InterPro"/>
</dbReference>
<accession>A0A3D9C7H7</accession>
<keyword evidence="3" id="KW-1185">Reference proteome</keyword>
<dbReference type="RefSeq" id="WP_115971373.1">
    <property type="nucleotide sequence ID" value="NZ_QNVT01000012.1"/>
</dbReference>
<dbReference type="Proteomes" id="UP000256686">
    <property type="component" value="Unassembled WGS sequence"/>
</dbReference>
<dbReference type="EMBL" id="QNVT01000012">
    <property type="protein sequence ID" value="REC61835.1"/>
    <property type="molecule type" value="Genomic_DNA"/>
</dbReference>
<gene>
    <name evidence="2" type="ORF">DRF65_13950</name>
</gene>
<reference evidence="3" key="1">
    <citation type="submission" date="2018-06" db="EMBL/GenBank/DDBJ databases">
        <authorList>
            <person name="Lum Nde A."/>
            <person name="Hugo C."/>
        </authorList>
    </citation>
    <scope>NUCLEOTIDE SEQUENCE [LARGE SCALE GENOMIC DNA]</scope>
    <source>
        <strain evidence="3">1_F178</strain>
    </source>
</reference>
<dbReference type="AlphaFoldDB" id="A0A3D9C7H7"/>
<name>A0A3D9C7H7_9FLAO</name>